<comment type="caution">
    <text evidence="1">The sequence shown here is derived from an EMBL/GenBank/DDBJ whole genome shotgun (WGS) entry which is preliminary data.</text>
</comment>
<dbReference type="PATRIC" id="fig|742159.3.peg.930"/>
<protein>
    <submittedName>
        <fullName evidence="1">Uncharacterized protein</fullName>
    </submittedName>
</protein>
<dbReference type="Proteomes" id="UP000004510">
    <property type="component" value="Unassembled WGS sequence"/>
</dbReference>
<sequence length="61" mass="6616">MEDRVARWGGAGGHRTLKYKQISANSKPAYYAGSTTVTPRVAKRSRGVLHYGTSCSCKRAA</sequence>
<evidence type="ECO:0000313" key="2">
    <source>
        <dbReference type="Proteomes" id="UP000004510"/>
    </source>
</evidence>
<organism evidence="1 2">
    <name type="scientific">Achromobacter piechaudii ATCC 43553</name>
    <dbReference type="NCBI Taxonomy" id="742159"/>
    <lineage>
        <taxon>Bacteria</taxon>
        <taxon>Pseudomonadati</taxon>
        <taxon>Pseudomonadota</taxon>
        <taxon>Betaproteobacteria</taxon>
        <taxon>Burkholderiales</taxon>
        <taxon>Alcaligenaceae</taxon>
        <taxon>Achromobacter</taxon>
    </lineage>
</organism>
<dbReference type="EMBL" id="ADMS01000013">
    <property type="protein sequence ID" value="EFF78157.1"/>
    <property type="molecule type" value="Genomic_DNA"/>
</dbReference>
<proteinExistence type="predicted"/>
<dbReference type="AlphaFoldDB" id="D4X4I5"/>
<reference evidence="2" key="1">
    <citation type="submission" date="2010-03" db="EMBL/GenBank/DDBJ databases">
        <title>Complete sequence of Mobiluncus curtisii ATCC 43063.</title>
        <authorList>
            <person name="Muzny D."/>
            <person name="Qin X."/>
            <person name="Deng J."/>
            <person name="Jiang H."/>
            <person name="Liu Y."/>
            <person name="Qu J."/>
            <person name="Song X.-Z."/>
            <person name="Zhang L."/>
            <person name="Thornton R."/>
            <person name="Coyle M."/>
            <person name="Francisco L."/>
            <person name="Jackson L."/>
            <person name="Javaid M."/>
            <person name="Korchina V."/>
            <person name="Kovar C."/>
            <person name="Mata R."/>
            <person name="Mathew T."/>
            <person name="Ngo R."/>
            <person name="Nguyen L."/>
            <person name="Nguyen N."/>
            <person name="Okwuonu G."/>
            <person name="Ongeri F."/>
            <person name="Pham C."/>
            <person name="Simmons D."/>
            <person name="Wilczek-Boney K."/>
            <person name="Hale W."/>
            <person name="Jakkamsetti A."/>
            <person name="Pham P."/>
            <person name="Ruth R."/>
            <person name="San Lucas F."/>
            <person name="Warren J."/>
            <person name="Zhang J."/>
            <person name="Zhao Z."/>
            <person name="Zhou C."/>
            <person name="Zhu D."/>
            <person name="Lee S."/>
            <person name="Bess C."/>
            <person name="Blankenburg K."/>
            <person name="Forbes L."/>
            <person name="Fu Q."/>
            <person name="Gubbala S."/>
            <person name="Hirani K."/>
            <person name="Jayaseelan J.C."/>
            <person name="Lara F."/>
            <person name="Munidasa M."/>
            <person name="Palculict T."/>
            <person name="Patil S."/>
            <person name="Pu L.-L."/>
            <person name="Saada N."/>
            <person name="Tang L."/>
            <person name="Weissenberger G."/>
            <person name="Zhu Y."/>
            <person name="Hemphill L."/>
            <person name="Shang Y."/>
            <person name="Youmans B."/>
            <person name="Ayvaz T."/>
            <person name="Ross M."/>
            <person name="Santibanez J."/>
            <person name="Aqrawi P."/>
            <person name="Gross S."/>
            <person name="Joshi V."/>
            <person name="Fowler G."/>
            <person name="Nazareth L."/>
            <person name="Reid J."/>
            <person name="Worley K."/>
            <person name="Petrosino J."/>
            <person name="Highlander S."/>
            <person name="Gibbs R."/>
            <person name="Gibbs R."/>
        </authorList>
    </citation>
    <scope>NUCLEOTIDE SEQUENCE [LARGE SCALE GENOMIC DNA]</scope>
    <source>
        <strain evidence="2">ATCC 43553</strain>
    </source>
</reference>
<name>D4X4I5_9BURK</name>
<accession>D4X4I5</accession>
<dbReference type="HOGENOM" id="CLU_2911804_0_0_4"/>
<evidence type="ECO:0000313" key="1">
    <source>
        <dbReference type="EMBL" id="EFF78157.1"/>
    </source>
</evidence>
<gene>
    <name evidence="1" type="ORF">HMPREF0004_0382</name>
</gene>